<evidence type="ECO:0000313" key="8">
    <source>
        <dbReference type="Proteomes" id="UP000694843"/>
    </source>
</evidence>
<dbReference type="PROSITE" id="PS50940">
    <property type="entry name" value="CHIT_BIND_II"/>
    <property type="match status" value="5"/>
</dbReference>
<dbReference type="RefSeq" id="XP_018013455.1">
    <property type="nucleotide sequence ID" value="XM_018157966.2"/>
</dbReference>
<dbReference type="PANTHER" id="PTHR23301:SF0">
    <property type="entry name" value="CHITIN-BINDING TYPE-2 DOMAIN-CONTAINING PROTEIN-RELATED"/>
    <property type="match status" value="1"/>
</dbReference>
<keyword evidence="3" id="KW-0677">Repeat</keyword>
<feature type="domain" description="Chitin-binding type-2" evidence="7">
    <location>
        <begin position="120"/>
        <end position="178"/>
    </location>
</feature>
<feature type="domain" description="Chitin-binding type-2" evidence="7">
    <location>
        <begin position="58"/>
        <end position="115"/>
    </location>
</feature>
<name>A0A8B7NIJ1_HYAAZ</name>
<keyword evidence="2 6" id="KW-0732">Signal</keyword>
<dbReference type="GO" id="GO:0008061">
    <property type="term" value="F:chitin binding"/>
    <property type="evidence" value="ECO:0007669"/>
    <property type="project" value="UniProtKB-KW"/>
</dbReference>
<dbReference type="KEGG" id="hazt:108670491"/>
<dbReference type="Gene3D" id="2.170.140.10">
    <property type="entry name" value="Chitin binding domain"/>
    <property type="match status" value="3"/>
</dbReference>
<evidence type="ECO:0000256" key="3">
    <source>
        <dbReference type="ARBA" id="ARBA00022737"/>
    </source>
</evidence>
<dbReference type="InterPro" id="IPR036508">
    <property type="entry name" value="Chitin-bd_dom_sf"/>
</dbReference>
<evidence type="ECO:0000256" key="4">
    <source>
        <dbReference type="ARBA" id="ARBA00023157"/>
    </source>
</evidence>
<feature type="domain" description="Chitin-binding type-2" evidence="7">
    <location>
        <begin position="294"/>
        <end position="350"/>
    </location>
</feature>
<dbReference type="GO" id="GO:0005576">
    <property type="term" value="C:extracellular region"/>
    <property type="evidence" value="ECO:0007669"/>
    <property type="project" value="InterPro"/>
</dbReference>
<protein>
    <submittedName>
        <fullName evidence="9">Peritrophin-48-like</fullName>
    </submittedName>
</protein>
<gene>
    <name evidence="9" type="primary">LOC108670491</name>
</gene>
<evidence type="ECO:0000256" key="5">
    <source>
        <dbReference type="ARBA" id="ARBA00023180"/>
    </source>
</evidence>
<keyword evidence="4" id="KW-1015">Disulfide bond</keyword>
<organism evidence="8 9">
    <name type="scientific">Hyalella azteca</name>
    <name type="common">Amphipod</name>
    <dbReference type="NCBI Taxonomy" id="294128"/>
    <lineage>
        <taxon>Eukaryota</taxon>
        <taxon>Metazoa</taxon>
        <taxon>Ecdysozoa</taxon>
        <taxon>Arthropoda</taxon>
        <taxon>Crustacea</taxon>
        <taxon>Multicrustacea</taxon>
        <taxon>Malacostraca</taxon>
        <taxon>Eumalacostraca</taxon>
        <taxon>Peracarida</taxon>
        <taxon>Amphipoda</taxon>
        <taxon>Senticaudata</taxon>
        <taxon>Talitrida</taxon>
        <taxon>Talitroidea</taxon>
        <taxon>Hyalellidae</taxon>
        <taxon>Hyalella</taxon>
    </lineage>
</organism>
<keyword evidence="5" id="KW-0325">Glycoprotein</keyword>
<proteinExistence type="predicted"/>
<feature type="domain" description="Chitin-binding type-2" evidence="7">
    <location>
        <begin position="181"/>
        <end position="235"/>
    </location>
</feature>
<dbReference type="OMA" id="CERYYEC"/>
<feature type="signal peptide" evidence="6">
    <location>
        <begin position="1"/>
        <end position="26"/>
    </location>
</feature>
<dbReference type="GeneID" id="108670491"/>
<evidence type="ECO:0000313" key="9">
    <source>
        <dbReference type="RefSeq" id="XP_018013455.1"/>
    </source>
</evidence>
<keyword evidence="8" id="KW-1185">Reference proteome</keyword>
<sequence length="408" mass="45618">MTCSWWNSGWLLGLLLLAFELQFMAATPSPMSLANFLLALREGPVVLPQMSQLSHFRTFSCTSRRDGAYPDLQSSCTAYFRCLGGSVFSYVCPVGQKFDREEQECKPARSVSCPALFPHTRKCRNQTDGFYPDYADGCRSYYRCHDDEVVATGRCDRGTLWDFATSSCGSSLRTTCSPPSCWGLPDGPHPVEGSGCTAYFTCKDGLRTDNICPSGTIFDYMEKVCVSSSRSVCYERVCEGRQNGKHAMPRAPCHAYFRCFNAALVQVEVCPARHIFDGYECVRAGNFSCWTENNVSCAERPDGVYSGDDKECRGFFLCRQNRLVKSFKCASGLVFNGENCVDSQNYICSSRPKVPDCSNKLDGYYITDKSNCRAFYYCREGSKLSDHNCPGNYVFNGEHCTDPQNFSC</sequence>
<evidence type="ECO:0000256" key="6">
    <source>
        <dbReference type="SAM" id="SignalP"/>
    </source>
</evidence>
<evidence type="ECO:0000259" key="7">
    <source>
        <dbReference type="PROSITE" id="PS50940"/>
    </source>
</evidence>
<reference evidence="9" key="1">
    <citation type="submission" date="2025-08" db="UniProtKB">
        <authorList>
            <consortium name="RefSeq"/>
        </authorList>
    </citation>
    <scope>IDENTIFICATION</scope>
    <source>
        <tissue evidence="9">Whole organism</tissue>
    </source>
</reference>
<feature type="domain" description="Chitin-binding type-2" evidence="7">
    <location>
        <begin position="354"/>
        <end position="408"/>
    </location>
</feature>
<dbReference type="InterPro" id="IPR051940">
    <property type="entry name" value="Chitin_bind-dev_reg"/>
</dbReference>
<evidence type="ECO:0000256" key="2">
    <source>
        <dbReference type="ARBA" id="ARBA00022729"/>
    </source>
</evidence>
<dbReference type="Proteomes" id="UP000694843">
    <property type="component" value="Unplaced"/>
</dbReference>
<keyword evidence="1" id="KW-0147">Chitin-binding</keyword>
<accession>A0A8B7NIJ1</accession>
<dbReference type="AlphaFoldDB" id="A0A8B7NIJ1"/>
<feature type="chain" id="PRO_5034683820" evidence="6">
    <location>
        <begin position="27"/>
        <end position="408"/>
    </location>
</feature>
<dbReference type="SUPFAM" id="SSF57625">
    <property type="entry name" value="Invertebrate chitin-binding proteins"/>
    <property type="match status" value="5"/>
</dbReference>
<dbReference type="OrthoDB" id="7250310at2759"/>
<dbReference type="PANTHER" id="PTHR23301">
    <property type="entry name" value="CHITIN BINDING PERITROPHIN-A"/>
    <property type="match status" value="1"/>
</dbReference>
<dbReference type="SMART" id="SM00494">
    <property type="entry name" value="ChtBD2"/>
    <property type="match status" value="6"/>
</dbReference>
<dbReference type="InterPro" id="IPR002557">
    <property type="entry name" value="Chitin-bd_dom"/>
</dbReference>
<evidence type="ECO:0000256" key="1">
    <source>
        <dbReference type="ARBA" id="ARBA00022669"/>
    </source>
</evidence>
<dbReference type="Pfam" id="PF01607">
    <property type="entry name" value="CBM_14"/>
    <property type="match status" value="5"/>
</dbReference>